<dbReference type="EMBL" id="QEAN01000316">
    <property type="protein sequence ID" value="TPX40376.1"/>
    <property type="molecule type" value="Genomic_DNA"/>
</dbReference>
<dbReference type="Proteomes" id="UP000317494">
    <property type="component" value="Unassembled WGS sequence"/>
</dbReference>
<dbReference type="Gene3D" id="1.10.418.10">
    <property type="entry name" value="Calponin-like domain"/>
    <property type="match status" value="1"/>
</dbReference>
<feature type="region of interest" description="Disordered" evidence="1">
    <location>
        <begin position="437"/>
        <end position="490"/>
    </location>
</feature>
<proteinExistence type="predicted"/>
<dbReference type="GO" id="GO:0051015">
    <property type="term" value="F:actin filament binding"/>
    <property type="evidence" value="ECO:0007669"/>
    <property type="project" value="TreeGrafter"/>
</dbReference>
<evidence type="ECO:0000313" key="3">
    <source>
        <dbReference type="EMBL" id="TPX40376.1"/>
    </source>
</evidence>
<dbReference type="SUPFAM" id="SSF47576">
    <property type="entry name" value="Calponin-homology domain, CH-domain"/>
    <property type="match status" value="1"/>
</dbReference>
<feature type="domain" description="Calponin-homology (CH)" evidence="2">
    <location>
        <begin position="537"/>
        <end position="646"/>
    </location>
</feature>
<dbReference type="InterPro" id="IPR050606">
    <property type="entry name" value="Calponin-like"/>
</dbReference>
<dbReference type="GO" id="GO:0007015">
    <property type="term" value="P:actin filament organization"/>
    <property type="evidence" value="ECO:0007669"/>
    <property type="project" value="TreeGrafter"/>
</dbReference>
<dbReference type="InterPro" id="IPR001715">
    <property type="entry name" value="CH_dom"/>
</dbReference>
<dbReference type="PROSITE" id="PS50021">
    <property type="entry name" value="CH"/>
    <property type="match status" value="1"/>
</dbReference>
<protein>
    <recommendedName>
        <fullName evidence="2">Calponin-homology (CH) domain-containing protein</fullName>
    </recommendedName>
</protein>
<dbReference type="PANTHER" id="PTHR47385:SF14">
    <property type="entry name" value="TRANSGELIN"/>
    <property type="match status" value="1"/>
</dbReference>
<feature type="compositionally biased region" description="Basic and acidic residues" evidence="1">
    <location>
        <begin position="250"/>
        <end position="267"/>
    </location>
</feature>
<dbReference type="InterPro" id="IPR036872">
    <property type="entry name" value="CH_dom_sf"/>
</dbReference>
<gene>
    <name evidence="3" type="ORF">SeMB42_g06032</name>
</gene>
<dbReference type="CDD" id="cd00014">
    <property type="entry name" value="CH_SF"/>
    <property type="match status" value="1"/>
</dbReference>
<feature type="region of interest" description="Disordered" evidence="1">
    <location>
        <begin position="349"/>
        <end position="420"/>
    </location>
</feature>
<evidence type="ECO:0000313" key="4">
    <source>
        <dbReference type="Proteomes" id="UP000317494"/>
    </source>
</evidence>
<dbReference type="AlphaFoldDB" id="A0A507CMG0"/>
<feature type="compositionally biased region" description="Basic and acidic residues" evidence="1">
    <location>
        <begin position="187"/>
        <end position="220"/>
    </location>
</feature>
<feature type="region of interest" description="Disordered" evidence="1">
    <location>
        <begin position="186"/>
        <end position="276"/>
    </location>
</feature>
<keyword evidence="4" id="KW-1185">Reference proteome</keyword>
<feature type="compositionally biased region" description="Low complexity" evidence="1">
    <location>
        <begin position="437"/>
        <end position="449"/>
    </location>
</feature>
<reference evidence="3 4" key="1">
    <citation type="journal article" date="2019" name="Sci. Rep.">
        <title>Comparative genomics of chytrid fungi reveal insights into the obligate biotrophic and pathogenic lifestyle of Synchytrium endobioticum.</title>
        <authorList>
            <person name="van de Vossenberg B.T.L.H."/>
            <person name="Warris S."/>
            <person name="Nguyen H.D.T."/>
            <person name="van Gent-Pelzer M.P.E."/>
            <person name="Joly D.L."/>
            <person name="van de Geest H.C."/>
            <person name="Bonants P.J.M."/>
            <person name="Smith D.S."/>
            <person name="Levesque C.A."/>
            <person name="van der Lee T.A.J."/>
        </authorList>
    </citation>
    <scope>NUCLEOTIDE SEQUENCE [LARGE SCALE GENOMIC DNA]</scope>
    <source>
        <strain evidence="3 4">MB42</strain>
    </source>
</reference>
<dbReference type="GO" id="GO:0015629">
    <property type="term" value="C:actin cytoskeleton"/>
    <property type="evidence" value="ECO:0007669"/>
    <property type="project" value="TreeGrafter"/>
</dbReference>
<feature type="compositionally biased region" description="Low complexity" evidence="1">
    <location>
        <begin position="399"/>
        <end position="414"/>
    </location>
</feature>
<organism evidence="3 4">
    <name type="scientific">Synchytrium endobioticum</name>
    <dbReference type="NCBI Taxonomy" id="286115"/>
    <lineage>
        <taxon>Eukaryota</taxon>
        <taxon>Fungi</taxon>
        <taxon>Fungi incertae sedis</taxon>
        <taxon>Chytridiomycota</taxon>
        <taxon>Chytridiomycota incertae sedis</taxon>
        <taxon>Chytridiomycetes</taxon>
        <taxon>Synchytriales</taxon>
        <taxon>Synchytriaceae</taxon>
        <taxon>Synchytrium</taxon>
    </lineage>
</organism>
<feature type="compositionally biased region" description="Polar residues" evidence="1">
    <location>
        <begin position="519"/>
        <end position="536"/>
    </location>
</feature>
<dbReference type="STRING" id="286115.A0A507CMG0"/>
<sequence length="663" mass="71061">MEGLPSPGIYFAALSGPLGSLDGKGPRPVFSTPMWDKDGKIVETIELTPPAPTWLLSNTVDDFFELRMRRYEFPEARNGLFLAKENAHLKRSSTRAPIHCPIHVHVHVVRDQQFASQTVQRNDSVHPNMDSSAVIAAQDSELARLKSRISELETALRSIDPSHSILLERTATSAASNFSLSAISEAESLRKKVSEPAKGNEELRKSAEDLQDSAENKQLDELPISGRRLNHITKTRPSPRKQRSTSGPQDHIHKDDSLQRVSEDGKPFDFPPANPESEFKRKISMIGGVNPLMGLNPAAMLGGLKRTVPGTSNVLPSSVLANASKEGGNNSSNHKSGSANSLIADNKELASSHGREPTSSPKESTPVKESTREFSQPPKRGLPFADQESSYVKESSKGNSNPRPVSTPPSSSVEVNKDFKSSSPIISLRPASMALAAQAASAAVASATASPPPSKSNSRPASSAVSNPIYSSSKQTPTSVSSSATPALSGGNGLTIAARTGFASLRKPNDASLKPGVPSETTLAFSSGPGTVSKGGNSEEDELRYWIAEKVGNTSLKDKSKDLHSLLKDGVLLCQLLNGLGISNPIKVNCGKFAFNHMGNINNYLNRADSDFGVGKSFRFDPADLYENANLGKVTAHLRALKDKSRNGSRIIQCVKIRVPTSR</sequence>
<evidence type="ECO:0000256" key="1">
    <source>
        <dbReference type="SAM" id="MobiDB-lite"/>
    </source>
</evidence>
<feature type="compositionally biased region" description="Basic residues" evidence="1">
    <location>
        <begin position="228"/>
        <end position="243"/>
    </location>
</feature>
<dbReference type="PANTHER" id="PTHR47385">
    <property type="entry name" value="CALPONIN"/>
    <property type="match status" value="1"/>
</dbReference>
<accession>A0A507CMG0</accession>
<dbReference type="SMART" id="SM00033">
    <property type="entry name" value="CH"/>
    <property type="match status" value="1"/>
</dbReference>
<dbReference type="Pfam" id="PF00307">
    <property type="entry name" value="CH"/>
    <property type="match status" value="1"/>
</dbReference>
<feature type="region of interest" description="Disordered" evidence="1">
    <location>
        <begin position="507"/>
        <end position="538"/>
    </location>
</feature>
<dbReference type="VEuPathDB" id="FungiDB:SeMB42_g06032"/>
<dbReference type="InterPro" id="IPR003096">
    <property type="entry name" value="SM22_calponin"/>
</dbReference>
<name>A0A507CMG0_9FUNG</name>
<evidence type="ECO:0000259" key="2">
    <source>
        <dbReference type="PROSITE" id="PS50021"/>
    </source>
</evidence>
<comment type="caution">
    <text evidence="3">The sequence shown here is derived from an EMBL/GenBank/DDBJ whole genome shotgun (WGS) entry which is preliminary data.</text>
</comment>
<feature type="compositionally biased region" description="Low complexity" evidence="1">
    <location>
        <begin position="471"/>
        <end position="489"/>
    </location>
</feature>
<dbReference type="PRINTS" id="PR00888">
    <property type="entry name" value="SM22CALPONIN"/>
</dbReference>
<feature type="compositionally biased region" description="Polar residues" evidence="1">
    <location>
        <begin position="459"/>
        <end position="470"/>
    </location>
</feature>